<dbReference type="RefSeq" id="WP_173084904.1">
    <property type="nucleotide sequence ID" value="NZ_BAABJB010000060.1"/>
</dbReference>
<reference evidence="2 3" key="2">
    <citation type="submission" date="2020-03" db="EMBL/GenBank/DDBJ databases">
        <authorList>
            <person name="Ichikawa N."/>
            <person name="Kimura A."/>
            <person name="Kitahashi Y."/>
            <person name="Uohara A."/>
        </authorList>
    </citation>
    <scope>NUCLEOTIDE SEQUENCE [LARGE SCALE GENOMIC DNA]</scope>
    <source>
        <strain evidence="2 3">NBRC 108638</strain>
    </source>
</reference>
<feature type="transmembrane region" description="Helical" evidence="1">
    <location>
        <begin position="83"/>
        <end position="104"/>
    </location>
</feature>
<name>A0A6V8LL09_9ACTN</name>
<evidence type="ECO:0000313" key="3">
    <source>
        <dbReference type="Proteomes" id="UP000482960"/>
    </source>
</evidence>
<feature type="transmembrane region" description="Helical" evidence="1">
    <location>
        <begin position="52"/>
        <end position="71"/>
    </location>
</feature>
<reference evidence="2 3" key="1">
    <citation type="submission" date="2020-03" db="EMBL/GenBank/DDBJ databases">
        <title>Whole genome shotgun sequence of Phytohabitans rumicis NBRC 108638.</title>
        <authorList>
            <person name="Komaki H."/>
            <person name="Tamura T."/>
        </authorList>
    </citation>
    <scope>NUCLEOTIDE SEQUENCE [LARGE SCALE GENOMIC DNA]</scope>
    <source>
        <strain evidence="2 3">NBRC 108638</strain>
    </source>
</reference>
<accession>A0A6V8LL09</accession>
<feature type="transmembrane region" description="Helical" evidence="1">
    <location>
        <begin position="143"/>
        <end position="161"/>
    </location>
</feature>
<dbReference type="Pfam" id="PF13160">
    <property type="entry name" value="DUF3995"/>
    <property type="match status" value="1"/>
</dbReference>
<evidence type="ECO:0000256" key="1">
    <source>
        <dbReference type="SAM" id="Phobius"/>
    </source>
</evidence>
<comment type="caution">
    <text evidence="2">The sequence shown here is derived from an EMBL/GenBank/DDBJ whole genome shotgun (WGS) entry which is preliminary data.</text>
</comment>
<dbReference type="Proteomes" id="UP000482960">
    <property type="component" value="Unassembled WGS sequence"/>
</dbReference>
<gene>
    <name evidence="2" type="ORF">Prum_092730</name>
</gene>
<keyword evidence="1" id="KW-0812">Transmembrane</keyword>
<feature type="transmembrane region" description="Helical" evidence="1">
    <location>
        <begin position="9"/>
        <end position="27"/>
    </location>
</feature>
<evidence type="ECO:0000313" key="2">
    <source>
        <dbReference type="EMBL" id="GFJ95631.1"/>
    </source>
</evidence>
<dbReference type="InterPro" id="IPR025058">
    <property type="entry name" value="DUF3995"/>
</dbReference>
<keyword evidence="1" id="KW-1133">Transmembrane helix</keyword>
<evidence type="ECO:0008006" key="4">
    <source>
        <dbReference type="Google" id="ProtNLM"/>
    </source>
</evidence>
<dbReference type="AlphaFoldDB" id="A0A6V8LL09"/>
<keyword evidence="3" id="KW-1185">Reference proteome</keyword>
<protein>
    <recommendedName>
        <fullName evidence="4">DUF3995 domain-containing protein</fullName>
    </recommendedName>
</protein>
<dbReference type="EMBL" id="BLPG01000002">
    <property type="protein sequence ID" value="GFJ95631.1"/>
    <property type="molecule type" value="Genomic_DNA"/>
</dbReference>
<keyword evidence="1" id="KW-0472">Membrane</keyword>
<proteinExistence type="predicted"/>
<organism evidence="2 3">
    <name type="scientific">Phytohabitans rumicis</name>
    <dbReference type="NCBI Taxonomy" id="1076125"/>
    <lineage>
        <taxon>Bacteria</taxon>
        <taxon>Bacillati</taxon>
        <taxon>Actinomycetota</taxon>
        <taxon>Actinomycetes</taxon>
        <taxon>Micromonosporales</taxon>
        <taxon>Micromonosporaceae</taxon>
    </lineage>
</organism>
<sequence>MATRRLRQAAAATFGWIVVFDALHVYWELGGQFGFGDQADPLPSAETAGQRVFAAVVLALFVVGTVLPLAFVQRWSRRIPRWILITMAWVAAGLLTVRAATAFVDDAMRTVFGSPTGLTGLTYEQLLGTATPSAYTLWSARAIDLYFLVGGVVYGATAWYARRRADGQPDSPQPPKTI</sequence>